<dbReference type="PANTHER" id="PTHR44943:SF8">
    <property type="entry name" value="TPR REPEAT-CONTAINING PROTEIN MJ0263"/>
    <property type="match status" value="1"/>
</dbReference>
<dbReference type="SUPFAM" id="SSF48452">
    <property type="entry name" value="TPR-like"/>
    <property type="match status" value="1"/>
</dbReference>
<dbReference type="InterPro" id="IPR011990">
    <property type="entry name" value="TPR-like_helical_dom_sf"/>
</dbReference>
<dbReference type="InterPro" id="IPR051685">
    <property type="entry name" value="Ycf3/AcsC/BcsC/TPR_MFPF"/>
</dbReference>
<dbReference type="Pfam" id="PF13174">
    <property type="entry name" value="TPR_6"/>
    <property type="match status" value="1"/>
</dbReference>
<organism evidence="4">
    <name type="scientific">marine metagenome</name>
    <dbReference type="NCBI Taxonomy" id="408172"/>
    <lineage>
        <taxon>unclassified sequences</taxon>
        <taxon>metagenomes</taxon>
        <taxon>ecological metagenomes</taxon>
    </lineage>
</organism>
<reference evidence="4" key="1">
    <citation type="submission" date="2018-05" db="EMBL/GenBank/DDBJ databases">
        <authorList>
            <person name="Lanie J.A."/>
            <person name="Ng W.-L."/>
            <person name="Kazmierczak K.M."/>
            <person name="Andrzejewski T.M."/>
            <person name="Davidsen T.M."/>
            <person name="Wayne K.J."/>
            <person name="Tettelin H."/>
            <person name="Glass J.I."/>
            <person name="Rusch D."/>
            <person name="Podicherti R."/>
            <person name="Tsui H.-C.T."/>
            <person name="Winkler M.E."/>
        </authorList>
    </citation>
    <scope>NUCLEOTIDE SEQUENCE</scope>
</reference>
<accession>A0A382FY30</accession>
<evidence type="ECO:0000256" key="2">
    <source>
        <dbReference type="ARBA" id="ARBA00022803"/>
    </source>
</evidence>
<protein>
    <submittedName>
        <fullName evidence="4">Uncharacterized protein</fullName>
    </submittedName>
</protein>
<dbReference type="InterPro" id="IPR019734">
    <property type="entry name" value="TPR_rpt"/>
</dbReference>
<proteinExistence type="predicted"/>
<feature type="region of interest" description="Disordered" evidence="3">
    <location>
        <begin position="206"/>
        <end position="226"/>
    </location>
</feature>
<evidence type="ECO:0000256" key="1">
    <source>
        <dbReference type="ARBA" id="ARBA00022737"/>
    </source>
</evidence>
<gene>
    <name evidence="4" type="ORF">METZ01_LOCUS220376</name>
</gene>
<dbReference type="AlphaFoldDB" id="A0A382FY30"/>
<keyword evidence="1" id="KW-0677">Repeat</keyword>
<dbReference type="PROSITE" id="PS51257">
    <property type="entry name" value="PROKAR_LIPOPROTEIN"/>
    <property type="match status" value="1"/>
</dbReference>
<dbReference type="PANTHER" id="PTHR44943">
    <property type="entry name" value="CELLULOSE SYNTHASE OPERON PROTEIN C"/>
    <property type="match status" value="1"/>
</dbReference>
<keyword evidence="2" id="KW-0802">TPR repeat</keyword>
<evidence type="ECO:0000313" key="4">
    <source>
        <dbReference type="EMBL" id="SVB67522.1"/>
    </source>
</evidence>
<evidence type="ECO:0000256" key="3">
    <source>
        <dbReference type="SAM" id="MobiDB-lite"/>
    </source>
</evidence>
<feature type="compositionally biased region" description="Polar residues" evidence="3">
    <location>
        <begin position="209"/>
        <end position="226"/>
    </location>
</feature>
<dbReference type="Gene3D" id="1.25.40.10">
    <property type="entry name" value="Tetratricopeptide repeat domain"/>
    <property type="match status" value="1"/>
</dbReference>
<dbReference type="SMART" id="SM00028">
    <property type="entry name" value="TPR"/>
    <property type="match status" value="3"/>
</dbReference>
<dbReference type="EMBL" id="UINC01052325">
    <property type="protein sequence ID" value="SVB67522.1"/>
    <property type="molecule type" value="Genomic_DNA"/>
</dbReference>
<dbReference type="PROSITE" id="PS50005">
    <property type="entry name" value="TPR"/>
    <property type="match status" value="1"/>
</dbReference>
<sequence>MKFFKFGIIGFIILNYIVLGCGKAPSQFSDIPSQSLSKFDQELFARATLHQQKGQIDSAIVLWNKFLQRNPNSFEVRNNLGLLYYANDEIVKAIYHYDQGLKLRPREDQLKMNLVRALKVQSAILEENREYDEAIVGLSRIVQLSPAKEQEAIERQIEALEDQIFKQVKKSDSMGEYQEFLKKYPRSPGNSDEARLWIENKLKAKKMGNQGSLSSDFQPSLATESR</sequence>
<name>A0A382FY30_9ZZZZ</name>